<proteinExistence type="predicted"/>
<evidence type="ECO:0000313" key="1">
    <source>
        <dbReference type="EMBL" id="KAH0457979.1"/>
    </source>
</evidence>
<organism evidence="1 2">
    <name type="scientific">Dendrobium chrysotoxum</name>
    <name type="common">Orchid</name>
    <dbReference type="NCBI Taxonomy" id="161865"/>
    <lineage>
        <taxon>Eukaryota</taxon>
        <taxon>Viridiplantae</taxon>
        <taxon>Streptophyta</taxon>
        <taxon>Embryophyta</taxon>
        <taxon>Tracheophyta</taxon>
        <taxon>Spermatophyta</taxon>
        <taxon>Magnoliopsida</taxon>
        <taxon>Liliopsida</taxon>
        <taxon>Asparagales</taxon>
        <taxon>Orchidaceae</taxon>
        <taxon>Epidendroideae</taxon>
        <taxon>Malaxideae</taxon>
        <taxon>Dendrobiinae</taxon>
        <taxon>Dendrobium</taxon>
    </lineage>
</organism>
<keyword evidence="2" id="KW-1185">Reference proteome</keyword>
<protein>
    <submittedName>
        <fullName evidence="1">Uncharacterized protein</fullName>
    </submittedName>
</protein>
<accession>A0AAV7G813</accession>
<dbReference type="AlphaFoldDB" id="A0AAV7G813"/>
<reference evidence="1 2" key="1">
    <citation type="journal article" date="2021" name="Hortic Res">
        <title>Chromosome-scale assembly of the Dendrobium chrysotoxum genome enhances the understanding of orchid evolution.</title>
        <authorList>
            <person name="Zhang Y."/>
            <person name="Zhang G.Q."/>
            <person name="Zhang D."/>
            <person name="Liu X.D."/>
            <person name="Xu X.Y."/>
            <person name="Sun W.H."/>
            <person name="Yu X."/>
            <person name="Zhu X."/>
            <person name="Wang Z.W."/>
            <person name="Zhao X."/>
            <person name="Zhong W.Y."/>
            <person name="Chen H."/>
            <person name="Yin W.L."/>
            <person name="Huang T."/>
            <person name="Niu S.C."/>
            <person name="Liu Z.J."/>
        </authorList>
    </citation>
    <scope>NUCLEOTIDE SEQUENCE [LARGE SCALE GENOMIC DNA]</scope>
    <source>
        <strain evidence="1">Lindl</strain>
    </source>
</reference>
<dbReference type="EMBL" id="JAGFBR010000012">
    <property type="protein sequence ID" value="KAH0457979.1"/>
    <property type="molecule type" value="Genomic_DNA"/>
</dbReference>
<sequence>MREAGGGVQSENRSLPSFVLLTPRGAKSRPSSRVLRRHRGMRLKRRRIGCERENGKSCPESRNATRPWRCIQTIRLCKLNFVQ</sequence>
<comment type="caution">
    <text evidence="1">The sequence shown here is derived from an EMBL/GenBank/DDBJ whole genome shotgun (WGS) entry which is preliminary data.</text>
</comment>
<evidence type="ECO:0000313" key="2">
    <source>
        <dbReference type="Proteomes" id="UP000775213"/>
    </source>
</evidence>
<gene>
    <name evidence="1" type="ORF">IEQ34_013294</name>
</gene>
<name>A0AAV7G813_DENCH</name>
<dbReference type="Proteomes" id="UP000775213">
    <property type="component" value="Unassembled WGS sequence"/>
</dbReference>